<name>A0A090QKD1_9GAMM</name>
<dbReference type="EMBL" id="BBMN01000001">
    <property type="protein sequence ID" value="GAL02718.1"/>
    <property type="molecule type" value="Genomic_DNA"/>
</dbReference>
<dbReference type="PANTHER" id="PTHR22550">
    <property type="entry name" value="SPORE GERMINATION PROTEIN"/>
    <property type="match status" value="1"/>
</dbReference>
<evidence type="ECO:0000313" key="3">
    <source>
        <dbReference type="EMBL" id="GAL02718.1"/>
    </source>
</evidence>
<dbReference type="SMART" id="SM00327">
    <property type="entry name" value="VWA"/>
    <property type="match status" value="1"/>
</dbReference>
<dbReference type="InterPro" id="IPR033881">
    <property type="entry name" value="vWA_BatA_type"/>
</dbReference>
<keyword evidence="1" id="KW-0812">Transmembrane</keyword>
<keyword evidence="1" id="KW-1133">Transmembrane helix</keyword>
<feature type="domain" description="VWFA" evidence="2">
    <location>
        <begin position="1"/>
        <end position="198"/>
    </location>
</feature>
<feature type="transmembrane region" description="Helical" evidence="1">
    <location>
        <begin position="214"/>
        <end position="232"/>
    </location>
</feature>
<dbReference type="InterPro" id="IPR002035">
    <property type="entry name" value="VWF_A"/>
</dbReference>
<organism evidence="3 4">
    <name type="scientific">Photobacterium aphoticum</name>
    <dbReference type="NCBI Taxonomy" id="754436"/>
    <lineage>
        <taxon>Bacteria</taxon>
        <taxon>Pseudomonadati</taxon>
        <taxon>Pseudomonadota</taxon>
        <taxon>Gammaproteobacteria</taxon>
        <taxon>Vibrionales</taxon>
        <taxon>Vibrionaceae</taxon>
        <taxon>Photobacterium</taxon>
    </lineage>
</organism>
<dbReference type="Proteomes" id="UP000029227">
    <property type="component" value="Unassembled WGS sequence"/>
</dbReference>
<evidence type="ECO:0000259" key="2">
    <source>
        <dbReference type="PROSITE" id="PS50234"/>
    </source>
</evidence>
<evidence type="ECO:0000313" key="4">
    <source>
        <dbReference type="Proteomes" id="UP000029227"/>
    </source>
</evidence>
<evidence type="ECO:0000256" key="1">
    <source>
        <dbReference type="SAM" id="Phobius"/>
    </source>
</evidence>
<dbReference type="STRING" id="754436.JCM19237_5611"/>
<dbReference type="InterPro" id="IPR050768">
    <property type="entry name" value="UPF0353/GerABKA_families"/>
</dbReference>
<comment type="caution">
    <text evidence="3">The sequence shown here is derived from an EMBL/GenBank/DDBJ whole genome shotgun (WGS) entry which is preliminary data.</text>
</comment>
<protein>
    <submittedName>
        <fullName evidence="3">BatA bacteroides aerotolerance operon</fullName>
    </submittedName>
</protein>
<sequence>MMLAVDLSGSMSMEDMVTTNGDHIDRLTAVKNVLHDFIGERKGDRLGLVLFANHGYLQTPLTFDRNTVQQQLDRTVLGLIGQSTAIGEGLGVATKTFIDSDAPQRVIILLSDGANTAGVIDPLEAAELAQKSNVTIYTVGVGAEEMEQRTFFSTRTVNPSQDLDEHMLRRIAEMTGGQYFRARNPQELKQIYAMIDQLEPINNAQQTWRPREEWFPYPLAFALLLSIVIVIVRKRHG</sequence>
<dbReference type="Gene3D" id="3.40.50.410">
    <property type="entry name" value="von Willebrand factor, type A domain"/>
    <property type="match status" value="1"/>
</dbReference>
<accession>A0A090QKD1</accession>
<dbReference type="PROSITE" id="PS50234">
    <property type="entry name" value="VWFA"/>
    <property type="match status" value="1"/>
</dbReference>
<dbReference type="PANTHER" id="PTHR22550:SF18">
    <property type="entry name" value="VWFA DOMAIN-CONTAINING PROTEIN"/>
    <property type="match status" value="1"/>
</dbReference>
<dbReference type="CDD" id="cd01467">
    <property type="entry name" value="vWA_BatA_type"/>
    <property type="match status" value="1"/>
</dbReference>
<dbReference type="AlphaFoldDB" id="A0A090QKD1"/>
<dbReference type="SUPFAM" id="SSF53300">
    <property type="entry name" value="vWA-like"/>
    <property type="match status" value="1"/>
</dbReference>
<dbReference type="InterPro" id="IPR036465">
    <property type="entry name" value="vWFA_dom_sf"/>
</dbReference>
<proteinExistence type="predicted"/>
<keyword evidence="1" id="KW-0472">Membrane</keyword>
<gene>
    <name evidence="3" type="ORF">JCM19237_5611</name>
</gene>
<reference evidence="3 4" key="1">
    <citation type="journal article" date="2014" name="Genome Announc.">
        <title>Draft Genome Sequences of Two Vibrionaceae Species, Vibrio ponticus C121 and Photobacterium aphoticum C119, Isolated as Coral Reef Microbiota.</title>
        <authorList>
            <person name="Al-saari N."/>
            <person name="Meirelles P.M."/>
            <person name="Mino S."/>
            <person name="Suda W."/>
            <person name="Oshima K."/>
            <person name="Hattori M."/>
            <person name="Ohkuma M."/>
            <person name="Thompson F.L."/>
            <person name="Gomez-Gil B."/>
            <person name="Sawabe T."/>
            <person name="Sawabe T."/>
        </authorList>
    </citation>
    <scope>NUCLEOTIDE SEQUENCE [LARGE SCALE GENOMIC DNA]</scope>
    <source>
        <strain evidence="3 4">JCM 19237</strain>
    </source>
</reference>
<dbReference type="Pfam" id="PF00092">
    <property type="entry name" value="VWA"/>
    <property type="match status" value="1"/>
</dbReference>
<dbReference type="eggNOG" id="COG2304">
    <property type="taxonomic scope" value="Bacteria"/>
</dbReference>